<dbReference type="InterPro" id="IPR024079">
    <property type="entry name" value="MetalloPept_cat_dom_sf"/>
</dbReference>
<evidence type="ECO:0000313" key="3">
    <source>
        <dbReference type="Proteomes" id="UP000821853"/>
    </source>
</evidence>
<dbReference type="PANTHER" id="PTHR11733">
    <property type="entry name" value="ZINC METALLOPROTEASE FAMILY M13 NEPRILYSIN-RELATED"/>
    <property type="match status" value="1"/>
</dbReference>
<keyword evidence="3" id="KW-1185">Reference proteome</keyword>
<sequence>MFKLVTRPRIRPRHLLLPIAGALILAAVLYWLVAGAQSELPTGPNACTTLGCGEYAKRLHATVNRSANPCQSFTRFVCSGWNHNNPWSVREDYFRLALSRLNRTLHKVKWPSRGQNEEQRAAAVYQSCDDVFQGKTDQLPAVKTALAEAGISVADITATVTHINLTESRWLETLEKLNVSARSPFLLTTQLRYVQAVFGLWEAFGEDSFHVLVSWWTVQIAALYANRDLILNVYYPYPEFADVYHVAFCVGRAAYFSSHAVFARHSREIVKGGVEDVARKLVLTVRRAFLRRLLRWNSADVDVTSITNWTSLSVAFRSFDYLNGTEIVESGPIPGMTRSFVHNWKHSVLIKRTLDSESLLAAIDYLLTQFFVVNEHDSQLLPYALSYPLFDLDLPAAVNYGGLGADVGNGLAVFLLHGLASANSSIRNSFLECMSQTLLTHGLGTWGTWMGYIYQAVMFGALIDAYKESDFGVYLPLPGFEGYNGLQTLFLSQCYTWCGGSHDGAGEFRCDIYLQHVPEFAEAFNCSKGDPMYPGHQCKLF</sequence>
<protein>
    <recommendedName>
        <fullName evidence="1">Peptidase M13 C-terminal domain-containing protein</fullName>
    </recommendedName>
</protein>
<dbReference type="GO" id="GO:0016485">
    <property type="term" value="P:protein processing"/>
    <property type="evidence" value="ECO:0007669"/>
    <property type="project" value="TreeGrafter"/>
</dbReference>
<dbReference type="InterPro" id="IPR000718">
    <property type="entry name" value="Peptidase_M13"/>
</dbReference>
<dbReference type="AlphaFoldDB" id="A0A9J6FV42"/>
<dbReference type="Proteomes" id="UP000821853">
    <property type="component" value="Chromosome 2"/>
</dbReference>
<accession>A0A9J6FV42</accession>
<dbReference type="EMBL" id="JABSTR010000004">
    <property type="protein sequence ID" value="KAH9367053.1"/>
    <property type="molecule type" value="Genomic_DNA"/>
</dbReference>
<feature type="domain" description="Peptidase M13 C-terminal" evidence="1">
    <location>
        <begin position="465"/>
        <end position="540"/>
    </location>
</feature>
<dbReference type="GO" id="GO:0004222">
    <property type="term" value="F:metalloendopeptidase activity"/>
    <property type="evidence" value="ECO:0007669"/>
    <property type="project" value="InterPro"/>
</dbReference>
<dbReference type="SUPFAM" id="SSF55486">
    <property type="entry name" value="Metalloproteases ('zincins'), catalytic domain"/>
    <property type="match status" value="1"/>
</dbReference>
<proteinExistence type="predicted"/>
<dbReference type="InterPro" id="IPR018497">
    <property type="entry name" value="Peptidase_M13_C"/>
</dbReference>
<evidence type="ECO:0000313" key="2">
    <source>
        <dbReference type="EMBL" id="KAH9367053.1"/>
    </source>
</evidence>
<dbReference type="Pfam" id="PF01431">
    <property type="entry name" value="Peptidase_M13"/>
    <property type="match status" value="1"/>
</dbReference>
<dbReference type="Gene3D" id="3.40.390.10">
    <property type="entry name" value="Collagenase (Catalytic Domain)"/>
    <property type="match status" value="2"/>
</dbReference>
<evidence type="ECO:0000259" key="1">
    <source>
        <dbReference type="Pfam" id="PF01431"/>
    </source>
</evidence>
<gene>
    <name evidence="2" type="ORF">HPB48_009093</name>
</gene>
<dbReference type="VEuPathDB" id="VectorBase:HLOH_052199"/>
<dbReference type="PANTHER" id="PTHR11733:SF241">
    <property type="entry name" value="GH26575P-RELATED"/>
    <property type="match status" value="1"/>
</dbReference>
<name>A0A9J6FV42_HAELO</name>
<dbReference type="GO" id="GO:0005886">
    <property type="term" value="C:plasma membrane"/>
    <property type="evidence" value="ECO:0007669"/>
    <property type="project" value="TreeGrafter"/>
</dbReference>
<dbReference type="Gene3D" id="1.10.1380.10">
    <property type="entry name" value="Neutral endopeptidase , domain2"/>
    <property type="match status" value="1"/>
</dbReference>
<dbReference type="PROSITE" id="PS51885">
    <property type="entry name" value="NEPRILYSIN"/>
    <property type="match status" value="1"/>
</dbReference>
<dbReference type="InterPro" id="IPR042089">
    <property type="entry name" value="Peptidase_M13_dom_2"/>
</dbReference>
<comment type="caution">
    <text evidence="2">The sequence shown here is derived from an EMBL/GenBank/DDBJ whole genome shotgun (WGS) entry which is preliminary data.</text>
</comment>
<organism evidence="2 3">
    <name type="scientific">Haemaphysalis longicornis</name>
    <name type="common">Bush tick</name>
    <dbReference type="NCBI Taxonomy" id="44386"/>
    <lineage>
        <taxon>Eukaryota</taxon>
        <taxon>Metazoa</taxon>
        <taxon>Ecdysozoa</taxon>
        <taxon>Arthropoda</taxon>
        <taxon>Chelicerata</taxon>
        <taxon>Arachnida</taxon>
        <taxon>Acari</taxon>
        <taxon>Parasitiformes</taxon>
        <taxon>Ixodida</taxon>
        <taxon>Ixodoidea</taxon>
        <taxon>Ixodidae</taxon>
        <taxon>Haemaphysalinae</taxon>
        <taxon>Haemaphysalis</taxon>
    </lineage>
</organism>
<reference evidence="2 3" key="1">
    <citation type="journal article" date="2020" name="Cell">
        <title>Large-Scale Comparative Analyses of Tick Genomes Elucidate Their Genetic Diversity and Vector Capacities.</title>
        <authorList>
            <consortium name="Tick Genome and Microbiome Consortium (TIGMIC)"/>
            <person name="Jia N."/>
            <person name="Wang J."/>
            <person name="Shi W."/>
            <person name="Du L."/>
            <person name="Sun Y."/>
            <person name="Zhan W."/>
            <person name="Jiang J.F."/>
            <person name="Wang Q."/>
            <person name="Zhang B."/>
            <person name="Ji P."/>
            <person name="Bell-Sakyi L."/>
            <person name="Cui X.M."/>
            <person name="Yuan T.T."/>
            <person name="Jiang B.G."/>
            <person name="Yang W.F."/>
            <person name="Lam T.T."/>
            <person name="Chang Q.C."/>
            <person name="Ding S.J."/>
            <person name="Wang X.J."/>
            <person name="Zhu J.G."/>
            <person name="Ruan X.D."/>
            <person name="Zhao L."/>
            <person name="Wei J.T."/>
            <person name="Ye R.Z."/>
            <person name="Que T.C."/>
            <person name="Du C.H."/>
            <person name="Zhou Y.H."/>
            <person name="Cheng J.X."/>
            <person name="Dai P.F."/>
            <person name="Guo W.B."/>
            <person name="Han X.H."/>
            <person name="Huang E.J."/>
            <person name="Li L.F."/>
            <person name="Wei W."/>
            <person name="Gao Y.C."/>
            <person name="Liu J.Z."/>
            <person name="Shao H.Z."/>
            <person name="Wang X."/>
            <person name="Wang C.C."/>
            <person name="Yang T.C."/>
            <person name="Huo Q.B."/>
            <person name="Li W."/>
            <person name="Chen H.Y."/>
            <person name="Chen S.E."/>
            <person name="Zhou L.G."/>
            <person name="Ni X.B."/>
            <person name="Tian J.H."/>
            <person name="Sheng Y."/>
            <person name="Liu T."/>
            <person name="Pan Y.S."/>
            <person name="Xia L.Y."/>
            <person name="Li J."/>
            <person name="Zhao F."/>
            <person name="Cao W.C."/>
        </authorList>
    </citation>
    <scope>NUCLEOTIDE SEQUENCE [LARGE SCALE GENOMIC DNA]</scope>
    <source>
        <strain evidence="2">HaeL-2018</strain>
    </source>
</reference>